<dbReference type="AlphaFoldDB" id="A0AAV5T3L6"/>
<reference evidence="1" key="1">
    <citation type="submission" date="2023-10" db="EMBL/GenBank/DDBJ databases">
        <title>Genome assembly of Pristionchus species.</title>
        <authorList>
            <person name="Yoshida K."/>
            <person name="Sommer R.J."/>
        </authorList>
    </citation>
    <scope>NUCLEOTIDE SEQUENCE</scope>
    <source>
        <strain evidence="1">RS0144</strain>
    </source>
</reference>
<proteinExistence type="predicted"/>
<gene>
    <name evidence="1" type="ORF">PENTCL1PPCAC_12281</name>
</gene>
<comment type="caution">
    <text evidence="1">The sequence shown here is derived from an EMBL/GenBank/DDBJ whole genome shotgun (WGS) entry which is preliminary data.</text>
</comment>
<keyword evidence="2" id="KW-1185">Reference proteome</keyword>
<protein>
    <submittedName>
        <fullName evidence="1">Uncharacterized protein</fullName>
    </submittedName>
</protein>
<dbReference type="Proteomes" id="UP001432027">
    <property type="component" value="Unassembled WGS sequence"/>
</dbReference>
<name>A0AAV5T3L6_9BILA</name>
<accession>A0AAV5T3L6</accession>
<organism evidence="1 2">
    <name type="scientific">Pristionchus entomophagus</name>
    <dbReference type="NCBI Taxonomy" id="358040"/>
    <lineage>
        <taxon>Eukaryota</taxon>
        <taxon>Metazoa</taxon>
        <taxon>Ecdysozoa</taxon>
        <taxon>Nematoda</taxon>
        <taxon>Chromadorea</taxon>
        <taxon>Rhabditida</taxon>
        <taxon>Rhabditina</taxon>
        <taxon>Diplogasteromorpha</taxon>
        <taxon>Diplogasteroidea</taxon>
        <taxon>Neodiplogasteridae</taxon>
        <taxon>Pristionchus</taxon>
    </lineage>
</organism>
<evidence type="ECO:0000313" key="1">
    <source>
        <dbReference type="EMBL" id="GMS90106.1"/>
    </source>
</evidence>
<evidence type="ECO:0000313" key="2">
    <source>
        <dbReference type="Proteomes" id="UP001432027"/>
    </source>
</evidence>
<dbReference type="EMBL" id="BTSX01000003">
    <property type="protein sequence ID" value="GMS90106.1"/>
    <property type="molecule type" value="Genomic_DNA"/>
</dbReference>
<sequence>MIHIHRTDAILTWCGRGKRSTEDEKLSTQPWEPTPFGPWKRLAEEQGSYNCYARCMANPHNENCSRWCSPGKRSTEEGDCIQDCHQKEGFSWQVCLRRCHVTKRSIEEILKTGL</sequence>